<proteinExistence type="predicted"/>
<dbReference type="InterPro" id="IPR017034">
    <property type="entry name" value="Abi_system_AbiD/AbiF"/>
</dbReference>
<dbReference type="RefSeq" id="WP_311192904.1">
    <property type="nucleotide sequence ID" value="NZ_CP115541.1"/>
</dbReference>
<reference evidence="1 2" key="1">
    <citation type="submission" date="2022-12" db="EMBL/GenBank/DDBJ databases">
        <title>Two new species, Stenotrophomonas aracearum and Stenotrophomonas oahuensis, isolated from Anthurium (Araceae family) in Hawaii.</title>
        <authorList>
            <person name="Chunag S.C."/>
            <person name="Dobhal S."/>
            <person name="Alvarez A."/>
            <person name="Arif M."/>
        </authorList>
    </citation>
    <scope>NUCLEOTIDE SEQUENCE [LARGE SCALE GENOMIC DNA]</scope>
    <source>
        <strain evidence="1 2">A5586</strain>
    </source>
</reference>
<organism evidence="1 2">
    <name type="scientific">Stenotrophomonas oahuensis</name>
    <dbReference type="NCBI Taxonomy" id="3003271"/>
    <lineage>
        <taxon>Bacteria</taxon>
        <taxon>Pseudomonadati</taxon>
        <taxon>Pseudomonadota</taxon>
        <taxon>Gammaproteobacteria</taxon>
        <taxon>Lysobacterales</taxon>
        <taxon>Lysobacteraceae</taxon>
        <taxon>Stenotrophomonas</taxon>
    </lineage>
</organism>
<dbReference type="InterPro" id="IPR011664">
    <property type="entry name" value="Abi_system_AbiD/AbiF-like"/>
</dbReference>
<evidence type="ECO:0000313" key="2">
    <source>
        <dbReference type="Proteomes" id="UP001302072"/>
    </source>
</evidence>
<name>A0ABY9YU83_9GAMM</name>
<protein>
    <submittedName>
        <fullName evidence="1">Abi family protein</fullName>
    </submittedName>
</protein>
<dbReference type="Pfam" id="PF07751">
    <property type="entry name" value="Abi_2"/>
    <property type="match status" value="1"/>
</dbReference>
<accession>A0ABY9YU83</accession>
<dbReference type="PIRSF" id="PIRSF034934">
    <property type="entry name" value="AbiF_AbiD"/>
    <property type="match status" value="1"/>
</dbReference>
<evidence type="ECO:0000313" key="1">
    <source>
        <dbReference type="EMBL" id="WNH53774.1"/>
    </source>
</evidence>
<dbReference type="EMBL" id="CP115541">
    <property type="protein sequence ID" value="WNH53774.1"/>
    <property type="molecule type" value="Genomic_DNA"/>
</dbReference>
<gene>
    <name evidence="1" type="ORF">PDM29_05695</name>
</gene>
<dbReference type="Proteomes" id="UP001302072">
    <property type="component" value="Chromosome"/>
</dbReference>
<sequence length="301" mass="34349">MTHYRKPPLSIQEQLRQLQERGLAICDVGTAERYLQRVGYYRLMGYLYPQRNAGSDSFRKGATFEDALQLYQFDCALRDVVMEAISHVEIAVRTSVAYHFSHAHGAFGYLAENNLGCSSDQHQAWLEGVFKEVERSKEVFILHYQKKYSQPAFPRVPIWMATEVMSLGSLSRLYGAMRGSEQKAISREFGIAAPVLQNWLHVTSVARNVVAHHGRLWNKEFGVAAIRPRASGWSEPEAPFQTGRLFFLLLLLRKLLQGTAGDALDWRDRVDTLLKQSLINEERVRGLGAGPDWDAHRLWRS</sequence>
<keyword evidence="2" id="KW-1185">Reference proteome</keyword>